<dbReference type="GO" id="GO:0097163">
    <property type="term" value="F:sulfur carrier activity"/>
    <property type="evidence" value="ECO:0007669"/>
    <property type="project" value="TreeGrafter"/>
</dbReference>
<dbReference type="InterPro" id="IPR043163">
    <property type="entry name" value="DsrC-like_N"/>
</dbReference>
<dbReference type="GO" id="GO:0002143">
    <property type="term" value="P:tRNA wobble position uridine thiolation"/>
    <property type="evidence" value="ECO:0007669"/>
    <property type="project" value="TreeGrafter"/>
</dbReference>
<keyword evidence="3" id="KW-0963">Cytoplasm</keyword>
<comment type="similarity">
    <text evidence="2">Belongs to the DsrC/TusE family.</text>
</comment>
<evidence type="ECO:0000256" key="3">
    <source>
        <dbReference type="ARBA" id="ARBA00022490"/>
    </source>
</evidence>
<dbReference type="GO" id="GO:0005737">
    <property type="term" value="C:cytoplasm"/>
    <property type="evidence" value="ECO:0007669"/>
    <property type="project" value="UniProtKB-SubCell"/>
</dbReference>
<gene>
    <name evidence="4" type="ORF">BOW53_07250</name>
</gene>
<proteinExistence type="inferred from homology"/>
<evidence type="ECO:0000313" key="5">
    <source>
        <dbReference type="Proteomes" id="UP000191110"/>
    </source>
</evidence>
<evidence type="ECO:0000256" key="1">
    <source>
        <dbReference type="ARBA" id="ARBA00004496"/>
    </source>
</evidence>
<dbReference type="Proteomes" id="UP000191110">
    <property type="component" value="Unassembled WGS sequence"/>
</dbReference>
<dbReference type="EMBL" id="MPRL01000022">
    <property type="protein sequence ID" value="OOZ40568.1"/>
    <property type="molecule type" value="Genomic_DNA"/>
</dbReference>
<protein>
    <recommendedName>
        <fullName evidence="6">Sulfurtransferase</fullName>
    </recommendedName>
</protein>
<evidence type="ECO:0000313" key="4">
    <source>
        <dbReference type="EMBL" id="OOZ40568.1"/>
    </source>
</evidence>
<dbReference type="Gene3D" id="1.10.10.370">
    <property type="entry name" value="DsrC-like protein, C-terminal domain"/>
    <property type="match status" value="1"/>
</dbReference>
<keyword evidence="5" id="KW-1185">Reference proteome</keyword>
<dbReference type="PANTHER" id="PTHR37010:SF1">
    <property type="entry name" value="SULFURTRANSFERASE TUSE"/>
    <property type="match status" value="1"/>
</dbReference>
<dbReference type="OrthoDB" id="8562858at2"/>
<comment type="subcellular location">
    <subcellularLocation>
        <location evidence="1">Cytoplasm</location>
    </subcellularLocation>
</comment>
<sequence>MGNLLTGEKPLAFDHDGFMIDAAEWDEEIAEKIALLDGFNSLTPGQWRVIKCLRGEFQAHQMAPPIPAHVCFITHNEPHCLDTLFTSAKEAWRIAGLPNPGEEAQAYM</sequence>
<dbReference type="InterPro" id="IPR025526">
    <property type="entry name" value="DsrC-like_dom_sf"/>
</dbReference>
<dbReference type="AlphaFoldDB" id="A0A1T2L630"/>
<evidence type="ECO:0000256" key="2">
    <source>
        <dbReference type="ARBA" id="ARBA00005718"/>
    </source>
</evidence>
<dbReference type="InterPro" id="IPR007453">
    <property type="entry name" value="DsrC/TusE"/>
</dbReference>
<reference evidence="4 5" key="1">
    <citation type="submission" date="2016-11" db="EMBL/GenBank/DDBJ databases">
        <title>Mixed transmission modes and dynamic genome evolution in an obligate animal-bacterial symbiosis.</title>
        <authorList>
            <person name="Russell S.L."/>
            <person name="Corbett-Detig R.B."/>
            <person name="Cavanaugh C.M."/>
        </authorList>
    </citation>
    <scope>NUCLEOTIDE SEQUENCE [LARGE SCALE GENOMIC DNA]</scope>
    <source>
        <strain evidence="4">Sveles-Q1</strain>
    </source>
</reference>
<accession>A0A1T2L630</accession>
<dbReference type="RefSeq" id="WP_078483420.1">
    <property type="nucleotide sequence ID" value="NZ_MPRL01000022.1"/>
</dbReference>
<dbReference type="Pfam" id="PF04358">
    <property type="entry name" value="DsrC"/>
    <property type="match status" value="1"/>
</dbReference>
<dbReference type="InterPro" id="IPR042072">
    <property type="entry name" value="DsrC-like_C"/>
</dbReference>
<dbReference type="Gene3D" id="3.30.1420.10">
    <property type="match status" value="1"/>
</dbReference>
<dbReference type="PANTHER" id="PTHR37010">
    <property type="entry name" value="SULFURTRANSFERASE TUSE"/>
    <property type="match status" value="1"/>
</dbReference>
<dbReference type="SUPFAM" id="SSF69721">
    <property type="entry name" value="DsrC, the gamma subunit of dissimilatory sulfite reductase"/>
    <property type="match status" value="1"/>
</dbReference>
<name>A0A1T2L630_9GAMM</name>
<comment type="caution">
    <text evidence="4">The sequence shown here is derived from an EMBL/GenBank/DDBJ whole genome shotgun (WGS) entry which is preliminary data.</text>
</comment>
<organism evidence="4 5">
    <name type="scientific">Solemya pervernicosa gill symbiont</name>
    <dbReference type="NCBI Taxonomy" id="642797"/>
    <lineage>
        <taxon>Bacteria</taxon>
        <taxon>Pseudomonadati</taxon>
        <taxon>Pseudomonadota</taxon>
        <taxon>Gammaproteobacteria</taxon>
        <taxon>sulfur-oxidizing symbionts</taxon>
    </lineage>
</organism>
<evidence type="ECO:0008006" key="6">
    <source>
        <dbReference type="Google" id="ProtNLM"/>
    </source>
</evidence>